<dbReference type="PROSITE" id="PS51318">
    <property type="entry name" value="TAT"/>
    <property type="match status" value="1"/>
</dbReference>
<protein>
    <submittedName>
        <fullName evidence="1">Uncharacterized protein</fullName>
    </submittedName>
</protein>
<sequence length="425" mass="41921">MTKNDTSSAVQAGATFTGSDGVQRRTIVAGAAWTIPVVATAIGAPLAAASGEALTLAFDLPQYTGSACGTIDNARVVVSSGGAVAPGESVTITLSGGYTFDDGSTSRPFTSGADGSVLLPPITVPAGGGDSTIVASAGAATATAALSAPRVGGAFQIGVGSGVSAFTSVPAGSEPVGSGYFLAPNGDLYYTNSVMATGIDSVETYSNQGGNFANFITAAGVAGQVGVSGVPTYFSSVPSGSTPVGSGFFLAPNGDLYYTNTVVATGVASASSYSNAGQNFANYVTTSGTAFQVGNASGPDQFTSVPLGSTPVGSGYYLTDDGDLYYTNTLVVSDVASVSTYSAQQGNYANFVTNSGAAGQAGTAGPTAYFPSVPAGSTPVGSGYYLADNGDLYYTNTVVARNVSAVSTYSNGDNFANYVVTQPCA</sequence>
<dbReference type="AlphaFoldDB" id="A0A2T4UR78"/>
<dbReference type="RefSeq" id="WP_107573824.1">
    <property type="nucleotide sequence ID" value="NZ_PZPL01000001.1"/>
</dbReference>
<proteinExistence type="predicted"/>
<dbReference type="Proteomes" id="UP000241085">
    <property type="component" value="Unassembled WGS sequence"/>
</dbReference>
<dbReference type="EMBL" id="PZPL01000001">
    <property type="protein sequence ID" value="PTL72039.1"/>
    <property type="molecule type" value="Genomic_DNA"/>
</dbReference>
<gene>
    <name evidence="1" type="ORF">C1I63_03755</name>
</gene>
<reference evidence="1 2" key="1">
    <citation type="submission" date="2018-03" db="EMBL/GenBank/DDBJ databases">
        <title>Bacteriophage NCPPB3778 and a type I-E CRISPR drive the evolution of the US Biological Select Agent, Rathayibacter toxicus.</title>
        <authorList>
            <person name="Davis E.W.II."/>
            <person name="Tabima J.F."/>
            <person name="Weisberg A.J."/>
            <person name="Dantas Lopes L."/>
            <person name="Wiseman M.S."/>
            <person name="Wiseman M.S."/>
            <person name="Pupko T."/>
            <person name="Belcher M.S."/>
            <person name="Sechler A.J."/>
            <person name="Tancos M.A."/>
            <person name="Schroeder B.K."/>
            <person name="Murray T.D."/>
            <person name="Luster D.G."/>
            <person name="Schneider W.L."/>
            <person name="Rogers E."/>
            <person name="Andreote F.D."/>
            <person name="Grunwald N.J."/>
            <person name="Putnam M.L."/>
            <person name="Chang J.H."/>
        </authorList>
    </citation>
    <scope>NUCLEOTIDE SEQUENCE [LARGE SCALE GENOMIC DNA]</scope>
    <source>
        <strain evidence="1 2">DSM 15933</strain>
    </source>
</reference>
<evidence type="ECO:0000313" key="1">
    <source>
        <dbReference type="EMBL" id="PTL72039.1"/>
    </source>
</evidence>
<comment type="caution">
    <text evidence="1">The sequence shown here is derived from an EMBL/GenBank/DDBJ whole genome shotgun (WGS) entry which is preliminary data.</text>
</comment>
<keyword evidence="2" id="KW-1185">Reference proteome</keyword>
<evidence type="ECO:0000313" key="2">
    <source>
        <dbReference type="Proteomes" id="UP000241085"/>
    </source>
</evidence>
<accession>A0A2T4UR78</accession>
<dbReference type="InterPro" id="IPR006311">
    <property type="entry name" value="TAT_signal"/>
</dbReference>
<name>A0A2T4UR78_9MICO</name>
<organism evidence="1 2">
    <name type="scientific">Rathayibacter caricis DSM 15933</name>
    <dbReference type="NCBI Taxonomy" id="1328867"/>
    <lineage>
        <taxon>Bacteria</taxon>
        <taxon>Bacillati</taxon>
        <taxon>Actinomycetota</taxon>
        <taxon>Actinomycetes</taxon>
        <taxon>Micrococcales</taxon>
        <taxon>Microbacteriaceae</taxon>
        <taxon>Rathayibacter</taxon>
    </lineage>
</organism>